<dbReference type="PROSITE" id="PS00464">
    <property type="entry name" value="RIBOSOMAL_L22"/>
    <property type="match status" value="1"/>
</dbReference>
<keyword evidence="5 7" id="KW-0687">Ribonucleoprotein</keyword>
<dbReference type="PANTHER" id="PTHR13501:SF8">
    <property type="entry name" value="LARGE RIBOSOMAL SUBUNIT PROTEIN UL22M"/>
    <property type="match status" value="1"/>
</dbReference>
<accession>A0A4R7RIB9</accession>
<comment type="function">
    <text evidence="7">The globular domain of the protein is located near the polypeptide exit tunnel on the outside of the subunit, while an extended beta-hairpin is found that lines the wall of the exit tunnel in the center of the 70S ribosome.</text>
</comment>
<evidence type="ECO:0000256" key="7">
    <source>
        <dbReference type="HAMAP-Rule" id="MF_01331"/>
    </source>
</evidence>
<dbReference type="InterPro" id="IPR047867">
    <property type="entry name" value="Ribosomal_uL22_bac/org-type"/>
</dbReference>
<dbReference type="PANTHER" id="PTHR13501">
    <property type="entry name" value="CHLOROPLAST 50S RIBOSOMAL PROTEIN L22-RELATED"/>
    <property type="match status" value="1"/>
</dbReference>
<gene>
    <name evidence="7" type="primary">rplV</name>
    <name evidence="12" type="ORF">EI77_04569</name>
</gene>
<evidence type="ECO:0000256" key="8">
    <source>
        <dbReference type="RuleBase" id="RU004005"/>
    </source>
</evidence>
<evidence type="ECO:0000256" key="5">
    <source>
        <dbReference type="ARBA" id="ARBA00023274"/>
    </source>
</evidence>
<dbReference type="GO" id="GO:0003735">
    <property type="term" value="F:structural constituent of ribosome"/>
    <property type="evidence" value="ECO:0007669"/>
    <property type="project" value="InterPro"/>
</dbReference>
<dbReference type="OrthoDB" id="9805969at2"/>
<evidence type="ECO:0000256" key="3">
    <source>
        <dbReference type="ARBA" id="ARBA00022884"/>
    </source>
</evidence>
<dbReference type="Proteomes" id="UP000295662">
    <property type="component" value="Unassembled WGS sequence"/>
</dbReference>
<comment type="caution">
    <text evidence="12">The sequence shown here is derived from an EMBL/GenBank/DDBJ whole genome shotgun (WGS) entry which is preliminary data.</text>
</comment>
<feature type="region of interest" description="Disordered" evidence="11">
    <location>
        <begin position="109"/>
        <end position="134"/>
    </location>
</feature>
<dbReference type="GO" id="GO:0019843">
    <property type="term" value="F:rRNA binding"/>
    <property type="evidence" value="ECO:0007669"/>
    <property type="project" value="UniProtKB-UniRule"/>
</dbReference>
<evidence type="ECO:0000256" key="2">
    <source>
        <dbReference type="ARBA" id="ARBA00022730"/>
    </source>
</evidence>
<dbReference type="CDD" id="cd00336">
    <property type="entry name" value="Ribosomal_L22"/>
    <property type="match status" value="1"/>
</dbReference>
<evidence type="ECO:0000256" key="4">
    <source>
        <dbReference type="ARBA" id="ARBA00022980"/>
    </source>
</evidence>
<proteinExistence type="inferred from homology"/>
<reference evidence="12 13" key="1">
    <citation type="submission" date="2019-03" db="EMBL/GenBank/DDBJ databases">
        <title>Genomic Encyclopedia of Archaeal and Bacterial Type Strains, Phase II (KMG-II): from individual species to whole genera.</title>
        <authorList>
            <person name="Goeker M."/>
        </authorList>
    </citation>
    <scope>NUCLEOTIDE SEQUENCE [LARGE SCALE GENOMIC DNA]</scope>
    <source>
        <strain evidence="12 13">ATCC 25309</strain>
    </source>
</reference>
<dbReference type="InterPro" id="IPR018260">
    <property type="entry name" value="Ribosomal_uL22_CS"/>
</dbReference>
<evidence type="ECO:0000256" key="6">
    <source>
        <dbReference type="ARBA" id="ARBA00035207"/>
    </source>
</evidence>
<evidence type="ECO:0000256" key="9">
    <source>
        <dbReference type="RuleBase" id="RU004006"/>
    </source>
</evidence>
<dbReference type="GO" id="GO:0006412">
    <property type="term" value="P:translation"/>
    <property type="evidence" value="ECO:0007669"/>
    <property type="project" value="UniProtKB-UniRule"/>
</dbReference>
<evidence type="ECO:0000256" key="1">
    <source>
        <dbReference type="ARBA" id="ARBA00009451"/>
    </source>
</evidence>
<evidence type="ECO:0000313" key="12">
    <source>
        <dbReference type="EMBL" id="TDU63048.1"/>
    </source>
</evidence>
<dbReference type="GO" id="GO:0022625">
    <property type="term" value="C:cytosolic large ribosomal subunit"/>
    <property type="evidence" value="ECO:0007669"/>
    <property type="project" value="TreeGrafter"/>
</dbReference>
<keyword evidence="13" id="KW-1185">Reference proteome</keyword>
<dbReference type="Pfam" id="PF00237">
    <property type="entry name" value="Ribosomal_L22"/>
    <property type="match status" value="1"/>
</dbReference>
<dbReference type="EMBL" id="SOCA01000017">
    <property type="protein sequence ID" value="TDU63048.1"/>
    <property type="molecule type" value="Genomic_DNA"/>
</dbReference>
<comment type="subunit">
    <text evidence="7 9">Part of the 50S ribosomal subunit.</text>
</comment>
<dbReference type="SUPFAM" id="SSF54843">
    <property type="entry name" value="Ribosomal protein L22"/>
    <property type="match status" value="1"/>
</dbReference>
<keyword evidence="3 7" id="KW-0694">RNA-binding</keyword>
<dbReference type="AlphaFoldDB" id="A0A4R7RIB9"/>
<dbReference type="InterPro" id="IPR036394">
    <property type="entry name" value="Ribosomal_uL22_sf"/>
</dbReference>
<evidence type="ECO:0000313" key="13">
    <source>
        <dbReference type="Proteomes" id="UP000295662"/>
    </source>
</evidence>
<dbReference type="InterPro" id="IPR001063">
    <property type="entry name" value="Ribosomal_uL22"/>
</dbReference>
<protein>
    <recommendedName>
        <fullName evidence="6 7">Large ribosomal subunit protein uL22</fullName>
    </recommendedName>
</protein>
<sequence>MEVRSIYKYARISSQKARQVTRAITGMPVSQALSVLDFTPKKAAFLVGKVLRSAVANAENNHELDAEELVVRSAVATPGPALKRITPRARGSASPIKKRMTHITVVLGAKPEEAEKPVRKNRSPKAKAATAAAE</sequence>
<evidence type="ECO:0000256" key="11">
    <source>
        <dbReference type="SAM" id="MobiDB-lite"/>
    </source>
</evidence>
<evidence type="ECO:0000256" key="10">
    <source>
        <dbReference type="RuleBase" id="RU004008"/>
    </source>
</evidence>
<comment type="function">
    <text evidence="7 10">This protein binds specifically to 23S rRNA; its binding is stimulated by other ribosomal proteins, e.g., L4, L17, and L20. It is important during the early stages of 50S assembly. It makes multiple contacts with different domains of the 23S rRNA in the assembled 50S subunit and ribosome.</text>
</comment>
<dbReference type="RefSeq" id="WP_133797526.1">
    <property type="nucleotide sequence ID" value="NZ_SOCA01000017.1"/>
</dbReference>
<comment type="similarity">
    <text evidence="1 7 8">Belongs to the universal ribosomal protein uL22 family.</text>
</comment>
<name>A0A4R7RIB9_9BACT</name>
<dbReference type="Gene3D" id="3.90.470.10">
    <property type="entry name" value="Ribosomal protein L22/L17"/>
    <property type="match status" value="1"/>
</dbReference>
<dbReference type="NCBIfam" id="TIGR01044">
    <property type="entry name" value="rplV_bact"/>
    <property type="match status" value="1"/>
</dbReference>
<organism evidence="12 13">
    <name type="scientific">Prosthecobacter fusiformis</name>
    <dbReference type="NCBI Taxonomy" id="48464"/>
    <lineage>
        <taxon>Bacteria</taxon>
        <taxon>Pseudomonadati</taxon>
        <taxon>Verrucomicrobiota</taxon>
        <taxon>Verrucomicrobiia</taxon>
        <taxon>Verrucomicrobiales</taxon>
        <taxon>Verrucomicrobiaceae</taxon>
        <taxon>Prosthecobacter</taxon>
    </lineage>
</organism>
<keyword evidence="2 7" id="KW-0699">rRNA-binding</keyword>
<dbReference type="InterPro" id="IPR005727">
    <property type="entry name" value="Ribosomal_uL22_bac/chlpt-type"/>
</dbReference>
<keyword evidence="4 7" id="KW-0689">Ribosomal protein</keyword>
<dbReference type="HAMAP" id="MF_01331_B">
    <property type="entry name" value="Ribosomal_uL22_B"/>
    <property type="match status" value="1"/>
</dbReference>